<organism evidence="9 10">
    <name type="scientific">Zasmidium cellare ATCC 36951</name>
    <dbReference type="NCBI Taxonomy" id="1080233"/>
    <lineage>
        <taxon>Eukaryota</taxon>
        <taxon>Fungi</taxon>
        <taxon>Dikarya</taxon>
        <taxon>Ascomycota</taxon>
        <taxon>Pezizomycotina</taxon>
        <taxon>Dothideomycetes</taxon>
        <taxon>Dothideomycetidae</taxon>
        <taxon>Mycosphaerellales</taxon>
        <taxon>Mycosphaerellaceae</taxon>
        <taxon>Zasmidium</taxon>
    </lineage>
</organism>
<feature type="transmembrane region" description="Helical" evidence="7">
    <location>
        <begin position="247"/>
        <end position="267"/>
    </location>
</feature>
<dbReference type="RefSeq" id="XP_033660685.1">
    <property type="nucleotide sequence ID" value="XM_033809627.1"/>
</dbReference>
<feature type="compositionally biased region" description="Polar residues" evidence="6">
    <location>
        <begin position="457"/>
        <end position="469"/>
    </location>
</feature>
<evidence type="ECO:0000256" key="4">
    <source>
        <dbReference type="ARBA" id="ARBA00023136"/>
    </source>
</evidence>
<keyword evidence="10" id="KW-1185">Reference proteome</keyword>
<name>A0A6A6C337_ZASCE</name>
<keyword evidence="4 7" id="KW-0472">Membrane</keyword>
<feature type="compositionally biased region" description="Polar residues" evidence="6">
    <location>
        <begin position="409"/>
        <end position="426"/>
    </location>
</feature>
<keyword evidence="3 7" id="KW-1133">Transmembrane helix</keyword>
<keyword evidence="5" id="KW-0539">Nucleus</keyword>
<dbReference type="GeneID" id="54562899"/>
<evidence type="ECO:0000259" key="8">
    <source>
        <dbReference type="Pfam" id="PF09779"/>
    </source>
</evidence>
<dbReference type="GO" id="GO:0044732">
    <property type="term" value="C:mitotic spindle pole body"/>
    <property type="evidence" value="ECO:0007669"/>
    <property type="project" value="TreeGrafter"/>
</dbReference>
<dbReference type="OrthoDB" id="5966927at2759"/>
<feature type="transmembrane region" description="Helical" evidence="7">
    <location>
        <begin position="180"/>
        <end position="205"/>
    </location>
</feature>
<dbReference type="Proteomes" id="UP000799537">
    <property type="component" value="Unassembled WGS sequence"/>
</dbReference>
<evidence type="ECO:0000256" key="2">
    <source>
        <dbReference type="ARBA" id="ARBA00022692"/>
    </source>
</evidence>
<protein>
    <recommendedName>
        <fullName evidence="8">Ima1 N-terminal domain-containing protein</fullName>
    </recommendedName>
</protein>
<dbReference type="InterPro" id="IPR018617">
    <property type="entry name" value="Ima1_N"/>
</dbReference>
<dbReference type="EMBL" id="ML993633">
    <property type="protein sequence ID" value="KAF2159796.1"/>
    <property type="molecule type" value="Genomic_DNA"/>
</dbReference>
<dbReference type="AlphaFoldDB" id="A0A6A6C337"/>
<comment type="subcellular location">
    <subcellularLocation>
        <location evidence="1">Nucleus inner membrane</location>
        <topology evidence="1">Multi-pass membrane protein</topology>
    </subcellularLocation>
</comment>
<proteinExistence type="predicted"/>
<accession>A0A6A6C337</accession>
<keyword evidence="2 7" id="KW-0812">Transmembrane</keyword>
<dbReference type="GO" id="GO:0005637">
    <property type="term" value="C:nuclear inner membrane"/>
    <property type="evidence" value="ECO:0007669"/>
    <property type="project" value="UniProtKB-SubCell"/>
</dbReference>
<dbReference type="Pfam" id="PF09779">
    <property type="entry name" value="Ima1_N"/>
    <property type="match status" value="1"/>
</dbReference>
<evidence type="ECO:0000256" key="3">
    <source>
        <dbReference type="ARBA" id="ARBA00022989"/>
    </source>
</evidence>
<evidence type="ECO:0000313" key="10">
    <source>
        <dbReference type="Proteomes" id="UP000799537"/>
    </source>
</evidence>
<feature type="transmembrane region" description="Helical" evidence="7">
    <location>
        <begin position="288"/>
        <end position="306"/>
    </location>
</feature>
<gene>
    <name evidence="9" type="ORF">M409DRAFT_29795</name>
</gene>
<sequence length="616" mass="69898">MFFAKARCHFCGTKSTHAKGTREFQCTSCEALNFFDERGNVLDTPATLTASGPPHAEARPLTFTKPLPETLGHQDQQAFCRTCLQNQHLYNETLANYLPDESHPQYKQFEAAIPKYKKELEKRYPLVCKRCAPVAQSKIERSDYYGLAQNASRLIAETRARGGQPAYRTRDDMGKKMMRTLYNLVGLALFMGLLTQIAFHLYAILTLHLGTASSEPELTDITDTMIHPSLNECAQQSLHLHFSNTCFHLFSNLVPYTLALATCGLWYNTGLKHCYHHTHRMEAITGQANYFWIQVMVLALRSWAWFTLSDPSITARLTKEQLIATHGFVTFFVMITQLVAQRGIQPVRWSMKGRIMPKPSERDVLGANAGPASDRFTPKASEKDPFRYLQNNEPGPLQVINETTKKQQRQNTYSRSARLTVQQPSPDYSDDEDAMETDYHPVMRSSQRIANQQTSLQPRGSHLNQSNAPALSFGGDMSNQVFGMQTQIRAEEERNRIHQEQQMQRKPSPFYGKLPPAPMSMERRLRNPVIVPQEAEKVPLSQQPDFMTRMRDGVKPVHFPEKGTNFQPKPSTWNLPSDSKEIGLEDRFLNTFSLDDPAPGGQKARRGGLFGGFFGR</sequence>
<feature type="compositionally biased region" description="Basic and acidic residues" evidence="6">
    <location>
        <begin position="376"/>
        <end position="386"/>
    </location>
</feature>
<evidence type="ECO:0000313" key="9">
    <source>
        <dbReference type="EMBL" id="KAF2159796.1"/>
    </source>
</evidence>
<dbReference type="GO" id="GO:0034506">
    <property type="term" value="C:chromosome, centromeric core domain"/>
    <property type="evidence" value="ECO:0007669"/>
    <property type="project" value="TreeGrafter"/>
</dbReference>
<dbReference type="GO" id="GO:0034992">
    <property type="term" value="C:microtubule organizing center attachment site"/>
    <property type="evidence" value="ECO:0007669"/>
    <property type="project" value="TreeGrafter"/>
</dbReference>
<dbReference type="InterPro" id="IPR042321">
    <property type="entry name" value="Ima1"/>
</dbReference>
<reference evidence="9" key="1">
    <citation type="journal article" date="2020" name="Stud. Mycol.">
        <title>101 Dothideomycetes genomes: a test case for predicting lifestyles and emergence of pathogens.</title>
        <authorList>
            <person name="Haridas S."/>
            <person name="Albert R."/>
            <person name="Binder M."/>
            <person name="Bloem J."/>
            <person name="Labutti K."/>
            <person name="Salamov A."/>
            <person name="Andreopoulos B."/>
            <person name="Baker S."/>
            <person name="Barry K."/>
            <person name="Bills G."/>
            <person name="Bluhm B."/>
            <person name="Cannon C."/>
            <person name="Castanera R."/>
            <person name="Culley D."/>
            <person name="Daum C."/>
            <person name="Ezra D."/>
            <person name="Gonzalez J."/>
            <person name="Henrissat B."/>
            <person name="Kuo A."/>
            <person name="Liang C."/>
            <person name="Lipzen A."/>
            <person name="Lutzoni F."/>
            <person name="Magnuson J."/>
            <person name="Mondo S."/>
            <person name="Nolan M."/>
            <person name="Ohm R."/>
            <person name="Pangilinan J."/>
            <person name="Park H.-J."/>
            <person name="Ramirez L."/>
            <person name="Alfaro M."/>
            <person name="Sun H."/>
            <person name="Tritt A."/>
            <person name="Yoshinaga Y."/>
            <person name="Zwiers L.-H."/>
            <person name="Turgeon B."/>
            <person name="Goodwin S."/>
            <person name="Spatafora J."/>
            <person name="Crous P."/>
            <person name="Grigoriev I."/>
        </authorList>
    </citation>
    <scope>NUCLEOTIDE SEQUENCE</scope>
    <source>
        <strain evidence="9">ATCC 36951</strain>
    </source>
</reference>
<dbReference type="GO" id="GO:0071765">
    <property type="term" value="P:nuclear inner membrane organization"/>
    <property type="evidence" value="ECO:0007669"/>
    <property type="project" value="InterPro"/>
</dbReference>
<evidence type="ECO:0000256" key="6">
    <source>
        <dbReference type="SAM" id="MobiDB-lite"/>
    </source>
</evidence>
<feature type="region of interest" description="Disordered" evidence="6">
    <location>
        <begin position="457"/>
        <end position="476"/>
    </location>
</feature>
<feature type="region of interest" description="Disordered" evidence="6">
    <location>
        <begin position="360"/>
        <end position="433"/>
    </location>
</feature>
<feature type="domain" description="Ima1 N-terminal" evidence="8">
    <location>
        <begin position="7"/>
        <end position="133"/>
    </location>
</feature>
<dbReference type="PANTHER" id="PTHR28538">
    <property type="entry name" value="INTEGRAL INNER NUCLEAR MEMBRANE PROTEIN IMA1"/>
    <property type="match status" value="1"/>
</dbReference>
<evidence type="ECO:0000256" key="1">
    <source>
        <dbReference type="ARBA" id="ARBA00004473"/>
    </source>
</evidence>
<feature type="transmembrane region" description="Helical" evidence="7">
    <location>
        <begin position="326"/>
        <end position="344"/>
    </location>
</feature>
<evidence type="ECO:0000256" key="7">
    <source>
        <dbReference type="SAM" id="Phobius"/>
    </source>
</evidence>
<dbReference type="PANTHER" id="PTHR28538:SF1">
    <property type="entry name" value="INTEGRAL INNER NUCLEAR MEMBRANE PROTEIN IMA1"/>
    <property type="match status" value="1"/>
</dbReference>
<evidence type="ECO:0000256" key="5">
    <source>
        <dbReference type="ARBA" id="ARBA00023242"/>
    </source>
</evidence>